<evidence type="ECO:0008006" key="7">
    <source>
        <dbReference type="Google" id="ProtNLM"/>
    </source>
</evidence>
<accession>A0ABN0P0E3</accession>
<feature type="region of interest" description="Disordered" evidence="3">
    <location>
        <begin position="43"/>
        <end position="73"/>
    </location>
</feature>
<feature type="compositionally biased region" description="Gly residues" evidence="3">
    <location>
        <begin position="49"/>
        <end position="59"/>
    </location>
</feature>
<sequence>MKSNSKHKAFALTKKGVALPIAAALLALVALFGMTACPNSAGGNTDSAGSGGGSSGGGSTVVPPTPGGSQEPKAPLVQGGVSFFVYPAMHPIKVKAITSDGSRIMVEGCDKTELTSGAETTLTANVRKVVLKGKIIELYCKRNLLVALNVQGLSNLRVLDCSSNWLRSLDVQSCPSLQGLYCNSNNLTSLNVQGLNAL</sequence>
<dbReference type="Proteomes" id="UP000016649">
    <property type="component" value="Unassembled WGS sequence"/>
</dbReference>
<feature type="non-terminal residue" evidence="5">
    <location>
        <position position="198"/>
    </location>
</feature>
<evidence type="ECO:0000256" key="1">
    <source>
        <dbReference type="ARBA" id="ARBA00022614"/>
    </source>
</evidence>
<keyword evidence="2" id="KW-0677">Repeat</keyword>
<dbReference type="Gene3D" id="3.80.10.10">
    <property type="entry name" value="Ribonuclease Inhibitor"/>
    <property type="match status" value="1"/>
</dbReference>
<comment type="caution">
    <text evidence="5">The sequence shown here is derived from an EMBL/GenBank/DDBJ whole genome shotgun (WGS) entry which is preliminary data.</text>
</comment>
<gene>
    <name evidence="5" type="ORF">HMPREF9193_00686</name>
</gene>
<dbReference type="EMBL" id="AWVH01000018">
    <property type="protein sequence ID" value="ERJ93789.1"/>
    <property type="molecule type" value="Genomic_DNA"/>
</dbReference>
<evidence type="ECO:0000256" key="4">
    <source>
        <dbReference type="SAM" id="SignalP"/>
    </source>
</evidence>
<evidence type="ECO:0000256" key="2">
    <source>
        <dbReference type="ARBA" id="ARBA00022737"/>
    </source>
</evidence>
<keyword evidence="6" id="KW-1185">Reference proteome</keyword>
<dbReference type="InterPro" id="IPR025875">
    <property type="entry name" value="Leu-rich_rpt_4"/>
</dbReference>
<dbReference type="RefSeq" id="WP_021686536.1">
    <property type="nucleotide sequence ID" value="NZ_KI260560.1"/>
</dbReference>
<evidence type="ECO:0000256" key="3">
    <source>
        <dbReference type="SAM" id="MobiDB-lite"/>
    </source>
</evidence>
<evidence type="ECO:0000313" key="6">
    <source>
        <dbReference type="Proteomes" id="UP000016649"/>
    </source>
</evidence>
<keyword evidence="1" id="KW-0433">Leucine-rich repeat</keyword>
<feature type="chain" id="PRO_5045901837" description="Leucine Rich repeat-containing domain protein" evidence="4">
    <location>
        <begin position="42"/>
        <end position="198"/>
    </location>
</feature>
<keyword evidence="4" id="KW-0732">Signal</keyword>
<feature type="signal peptide" evidence="4">
    <location>
        <begin position="1"/>
        <end position="41"/>
    </location>
</feature>
<reference evidence="5 6" key="1">
    <citation type="submission" date="2013-08" db="EMBL/GenBank/DDBJ databases">
        <authorList>
            <person name="Weinstock G."/>
            <person name="Sodergren E."/>
            <person name="Wylie T."/>
            <person name="Fulton L."/>
            <person name="Fulton R."/>
            <person name="Fronick C."/>
            <person name="O'Laughlin M."/>
            <person name="Godfrey J."/>
            <person name="Miner T."/>
            <person name="Herter B."/>
            <person name="Appelbaum E."/>
            <person name="Cordes M."/>
            <person name="Lek S."/>
            <person name="Wollam A."/>
            <person name="Pepin K.H."/>
            <person name="Palsikar V.B."/>
            <person name="Mitreva M."/>
            <person name="Wilson R.K."/>
        </authorList>
    </citation>
    <scope>NUCLEOTIDE SEQUENCE [LARGE SCALE GENOMIC DNA]</scope>
    <source>
        <strain evidence="5 6">ATCC 700332</strain>
    </source>
</reference>
<dbReference type="InterPro" id="IPR032675">
    <property type="entry name" value="LRR_dom_sf"/>
</dbReference>
<name>A0ABN0P0E3_TRELE</name>
<protein>
    <recommendedName>
        <fullName evidence="7">Leucine Rich repeat-containing domain protein</fullName>
    </recommendedName>
</protein>
<evidence type="ECO:0000313" key="5">
    <source>
        <dbReference type="EMBL" id="ERJ93789.1"/>
    </source>
</evidence>
<organism evidence="5 6">
    <name type="scientific">Treponema lecithinolyticum ATCC 700332</name>
    <dbReference type="NCBI Taxonomy" id="1321815"/>
    <lineage>
        <taxon>Bacteria</taxon>
        <taxon>Pseudomonadati</taxon>
        <taxon>Spirochaetota</taxon>
        <taxon>Spirochaetia</taxon>
        <taxon>Spirochaetales</taxon>
        <taxon>Treponemataceae</taxon>
        <taxon>Treponema</taxon>
    </lineage>
</organism>
<dbReference type="Pfam" id="PF12799">
    <property type="entry name" value="LRR_4"/>
    <property type="match status" value="1"/>
</dbReference>
<proteinExistence type="predicted"/>
<dbReference type="SUPFAM" id="SSF52058">
    <property type="entry name" value="L domain-like"/>
    <property type="match status" value="1"/>
</dbReference>